<dbReference type="RefSeq" id="XP_026680505.1">
    <property type="nucleotide sequence ID" value="XM_026824704.1"/>
</dbReference>
<name>A0A3Q0J1C7_DIACI</name>
<evidence type="ECO:0000313" key="3">
    <source>
        <dbReference type="Proteomes" id="UP000079169"/>
    </source>
</evidence>
<dbReference type="GeneID" id="103510715"/>
<dbReference type="InterPro" id="IPR050923">
    <property type="entry name" value="Cell_Proc_Reg/RNA_Proc"/>
</dbReference>
<dbReference type="InterPro" id="IPR000253">
    <property type="entry name" value="FHA_dom"/>
</dbReference>
<protein>
    <submittedName>
        <fullName evidence="4">Kanadaptin</fullName>
    </submittedName>
</protein>
<dbReference type="PROSITE" id="PS50006">
    <property type="entry name" value="FHA_DOMAIN"/>
    <property type="match status" value="1"/>
</dbReference>
<evidence type="ECO:0000256" key="1">
    <source>
        <dbReference type="SAM" id="MobiDB-lite"/>
    </source>
</evidence>
<proteinExistence type="predicted"/>
<feature type="domain" description="FHA" evidence="2">
    <location>
        <begin position="131"/>
        <end position="188"/>
    </location>
</feature>
<dbReference type="SUPFAM" id="SSF49879">
    <property type="entry name" value="SMAD/FHA domain"/>
    <property type="match status" value="1"/>
</dbReference>
<gene>
    <name evidence="4" type="primary">LOC103510715</name>
</gene>
<dbReference type="PANTHER" id="PTHR23308">
    <property type="entry name" value="NUCLEAR INHIBITOR OF PROTEIN PHOSPHATASE-1"/>
    <property type="match status" value="1"/>
</dbReference>
<dbReference type="AlphaFoldDB" id="A0A3Q0J1C7"/>
<dbReference type="CDD" id="cd22677">
    <property type="entry name" value="FHA_Kanadaptin"/>
    <property type="match status" value="1"/>
</dbReference>
<feature type="region of interest" description="Disordered" evidence="1">
    <location>
        <begin position="1"/>
        <end position="30"/>
    </location>
</feature>
<dbReference type="STRING" id="121845.A0A3Q0J1C7"/>
<accession>A0A3Q0J1C7</accession>
<reference evidence="4" key="1">
    <citation type="submission" date="2025-08" db="UniProtKB">
        <authorList>
            <consortium name="RefSeq"/>
        </authorList>
    </citation>
    <scope>IDENTIFICATION</scope>
</reference>
<dbReference type="SMART" id="SM00240">
    <property type="entry name" value="FHA"/>
    <property type="match status" value="1"/>
</dbReference>
<dbReference type="Proteomes" id="UP000079169">
    <property type="component" value="Unplaced"/>
</dbReference>
<sequence length="319" mass="36282">MESEKMETNEITSDPSLSNSSEDPFVKPSLESPVFKKPVLIGKKIGKIKPLASSKENDINAPFVSNETEVTPKAEQKTEAVTKSNDSVKIPPNIPYSEPSWGGVPHAKFFVEELKSGQIVNTIDLSTRSFYCVGRERNTHLNLLHPTVSRYHAILQYKSTFDEKDPARGFYVYDLGSTHGTFLNRCKIKPKMYVRIHVGHMLSFGSSTRFFILQGPSEDEEEESELSVSELKEQRRQEKEKKEREALEKSLEQEAKTEEEDEGISWGMGDDAEEETDLSENPYASTNNEELYLDDPKKTLRGWFDREGKVFSAKTREGR</sequence>
<dbReference type="InterPro" id="IPR008984">
    <property type="entry name" value="SMAD_FHA_dom_sf"/>
</dbReference>
<dbReference type="PaxDb" id="121845-A0A3Q0J1C7"/>
<dbReference type="KEGG" id="dci:103510715"/>
<organism evidence="3 4">
    <name type="scientific">Diaphorina citri</name>
    <name type="common">Asian citrus psyllid</name>
    <dbReference type="NCBI Taxonomy" id="121845"/>
    <lineage>
        <taxon>Eukaryota</taxon>
        <taxon>Metazoa</taxon>
        <taxon>Ecdysozoa</taxon>
        <taxon>Arthropoda</taxon>
        <taxon>Hexapoda</taxon>
        <taxon>Insecta</taxon>
        <taxon>Pterygota</taxon>
        <taxon>Neoptera</taxon>
        <taxon>Paraneoptera</taxon>
        <taxon>Hemiptera</taxon>
        <taxon>Sternorrhyncha</taxon>
        <taxon>Psylloidea</taxon>
        <taxon>Psyllidae</taxon>
        <taxon>Diaphorininae</taxon>
        <taxon>Diaphorina</taxon>
    </lineage>
</organism>
<dbReference type="Pfam" id="PF00498">
    <property type="entry name" value="FHA"/>
    <property type="match status" value="1"/>
</dbReference>
<evidence type="ECO:0000259" key="2">
    <source>
        <dbReference type="PROSITE" id="PS50006"/>
    </source>
</evidence>
<evidence type="ECO:0000313" key="4">
    <source>
        <dbReference type="RefSeq" id="XP_026680505.1"/>
    </source>
</evidence>
<feature type="compositionally biased region" description="Basic and acidic residues" evidence="1">
    <location>
        <begin position="230"/>
        <end position="256"/>
    </location>
</feature>
<keyword evidence="3" id="KW-1185">Reference proteome</keyword>
<feature type="region of interest" description="Disordered" evidence="1">
    <location>
        <begin position="221"/>
        <end position="297"/>
    </location>
</feature>
<feature type="compositionally biased region" description="Polar residues" evidence="1">
    <location>
        <begin position="9"/>
        <end position="22"/>
    </location>
</feature>
<dbReference type="Gene3D" id="2.60.200.20">
    <property type="match status" value="1"/>
</dbReference>